<name>A0AA40EUC0_9PEZI</name>
<sequence length="658" mass="72457">MSSSGSLDEGHLCPICGDLARWTLKVDHVKLQESAAAKDCVGCMLLLEALNQYDVDLSSLVYSDDIMSKDFGGRSLILSGEGYPRVLVGDDLDIEIYASAGDDEPPLGLVQATEVHASTASEDTMSQISGWLQDCTDNHRDGTGCPPNLNVPLPTRLLQVDPPSSTLSHEDSVRLVETPLGATGSFACLSHCWGLKPLLRTLTSNCADHKSGIHFSSLPPTFRDAIAITRSLGIPYLWIDSLCIIQDDAGDWEREAAQMARIYQNGRVTITASNSEGSDGGCFADATRYLSKPLVVVDSQGKTHRALARVKIEHGGWPVLDRGWIFQERLLSPRVLHFGHAEVVWECFGALACGCGRVGAGEFQRLDFMKGKKTMQDQWTVSPDYADLTGAGLSKGWMVAKWRELVTSYSRLRLTYLKDLFPALSGSARQLQRLRGGVRYLAGLWEDTLVEDLLWQGQEVWSPRPEEWHAPTWSWAAVSGGAFAHLHRGTGVDYTEFWLLSDMTRTFVTVEEVEVTPRGIDPTGEIAKAHLVLTGPVVMARMRREFGEYSVGDLVQTGHQEGDGEDELSKAFKVHFDYSLVAEGRGFVPDMALVSCLKMVSAAGDGNDWSKRGQVFYLVLRWVEEPEPAFERIGIASCSVDSAARLEKLEEVKTLRIV</sequence>
<reference evidence="2" key="1">
    <citation type="submission" date="2023-06" db="EMBL/GenBank/DDBJ databases">
        <title>Genome-scale phylogeny and comparative genomics of the fungal order Sordariales.</title>
        <authorList>
            <consortium name="Lawrence Berkeley National Laboratory"/>
            <person name="Hensen N."/>
            <person name="Bonometti L."/>
            <person name="Westerberg I."/>
            <person name="Brannstrom I.O."/>
            <person name="Guillou S."/>
            <person name="Cros-Aarteil S."/>
            <person name="Calhoun S."/>
            <person name="Haridas S."/>
            <person name="Kuo A."/>
            <person name="Mondo S."/>
            <person name="Pangilinan J."/>
            <person name="Riley R."/>
            <person name="LaButti K."/>
            <person name="Andreopoulos B."/>
            <person name="Lipzen A."/>
            <person name="Chen C."/>
            <person name="Yanf M."/>
            <person name="Daum C."/>
            <person name="Ng V."/>
            <person name="Clum A."/>
            <person name="Steindorff A."/>
            <person name="Ohm R."/>
            <person name="Martin F."/>
            <person name="Silar P."/>
            <person name="Natvig D."/>
            <person name="Lalanne C."/>
            <person name="Gautier V."/>
            <person name="Ament-velasquez S.L."/>
            <person name="Kruys A."/>
            <person name="Hutchinson M.I."/>
            <person name="Powell A.J."/>
            <person name="Barry K."/>
            <person name="Miller A.N."/>
            <person name="Grigoriev I.V."/>
            <person name="Debuchy R."/>
            <person name="Gladieux P."/>
            <person name="Thoren M.H."/>
            <person name="Johannesson H."/>
        </authorList>
    </citation>
    <scope>NUCLEOTIDE SEQUENCE</scope>
    <source>
        <strain evidence="2">SMH3187-1</strain>
    </source>
</reference>
<dbReference type="PANTHER" id="PTHR33112">
    <property type="entry name" value="DOMAIN PROTEIN, PUTATIVE-RELATED"/>
    <property type="match status" value="1"/>
</dbReference>
<keyword evidence="3" id="KW-1185">Reference proteome</keyword>
<organism evidence="2 3">
    <name type="scientific">Schizothecium vesticola</name>
    <dbReference type="NCBI Taxonomy" id="314040"/>
    <lineage>
        <taxon>Eukaryota</taxon>
        <taxon>Fungi</taxon>
        <taxon>Dikarya</taxon>
        <taxon>Ascomycota</taxon>
        <taxon>Pezizomycotina</taxon>
        <taxon>Sordariomycetes</taxon>
        <taxon>Sordariomycetidae</taxon>
        <taxon>Sordariales</taxon>
        <taxon>Schizotheciaceae</taxon>
        <taxon>Schizothecium</taxon>
    </lineage>
</organism>
<evidence type="ECO:0000259" key="1">
    <source>
        <dbReference type="Pfam" id="PF06985"/>
    </source>
</evidence>
<evidence type="ECO:0000313" key="2">
    <source>
        <dbReference type="EMBL" id="KAK0745692.1"/>
    </source>
</evidence>
<comment type="caution">
    <text evidence="2">The sequence shown here is derived from an EMBL/GenBank/DDBJ whole genome shotgun (WGS) entry which is preliminary data.</text>
</comment>
<dbReference type="AlphaFoldDB" id="A0AA40EUC0"/>
<dbReference type="EMBL" id="JAUKUD010000004">
    <property type="protein sequence ID" value="KAK0745692.1"/>
    <property type="molecule type" value="Genomic_DNA"/>
</dbReference>
<evidence type="ECO:0000313" key="3">
    <source>
        <dbReference type="Proteomes" id="UP001172155"/>
    </source>
</evidence>
<protein>
    <submittedName>
        <fullName evidence="2">Heterokaryon incompatibility protein-domain-containing protein</fullName>
    </submittedName>
</protein>
<dbReference type="Pfam" id="PF06985">
    <property type="entry name" value="HET"/>
    <property type="match status" value="1"/>
</dbReference>
<dbReference type="PANTHER" id="PTHR33112:SF9">
    <property type="entry name" value="HETEROKARYON INCOMPATIBILITY DOMAIN-CONTAINING PROTEIN"/>
    <property type="match status" value="1"/>
</dbReference>
<dbReference type="Proteomes" id="UP001172155">
    <property type="component" value="Unassembled WGS sequence"/>
</dbReference>
<accession>A0AA40EUC0</accession>
<dbReference type="InterPro" id="IPR010730">
    <property type="entry name" value="HET"/>
</dbReference>
<proteinExistence type="predicted"/>
<gene>
    <name evidence="2" type="ORF">B0T18DRAFT_390269</name>
</gene>
<feature type="domain" description="Heterokaryon incompatibility" evidence="1">
    <location>
        <begin position="186"/>
        <end position="328"/>
    </location>
</feature>